<feature type="region of interest" description="Disordered" evidence="1">
    <location>
        <begin position="61"/>
        <end position="115"/>
    </location>
</feature>
<accession>A0ABD1E0P3</accession>
<evidence type="ECO:0000313" key="3">
    <source>
        <dbReference type="Proteomes" id="UP001566132"/>
    </source>
</evidence>
<protein>
    <submittedName>
        <fullName evidence="2">Uncharacterized protein</fullName>
    </submittedName>
</protein>
<feature type="compositionally biased region" description="Basic and acidic residues" evidence="1">
    <location>
        <begin position="106"/>
        <end position="115"/>
    </location>
</feature>
<dbReference type="EMBL" id="JBDJPC010000016">
    <property type="protein sequence ID" value="KAL1487900.1"/>
    <property type="molecule type" value="Genomic_DNA"/>
</dbReference>
<sequence length="115" mass="12998">MTLLQYCPKPMMEMFYGCLNTSNLKNPNGVDSNIAIQLFQLFKTLCHQSLEFEIEESLEMTGLDSESLESEDLKEENESEGSLSEELNSQMSLTESSEFPSTSEPTAKKREIEAD</sequence>
<keyword evidence="3" id="KW-1185">Reference proteome</keyword>
<feature type="compositionally biased region" description="Low complexity" evidence="1">
    <location>
        <begin position="80"/>
        <end position="105"/>
    </location>
</feature>
<comment type="caution">
    <text evidence="2">The sequence shown here is derived from an EMBL/GenBank/DDBJ whole genome shotgun (WGS) entry which is preliminary data.</text>
</comment>
<dbReference type="Proteomes" id="UP001566132">
    <property type="component" value="Unassembled WGS sequence"/>
</dbReference>
<gene>
    <name evidence="2" type="ORF">ABEB36_015285</name>
</gene>
<evidence type="ECO:0000256" key="1">
    <source>
        <dbReference type="SAM" id="MobiDB-lite"/>
    </source>
</evidence>
<evidence type="ECO:0000313" key="2">
    <source>
        <dbReference type="EMBL" id="KAL1487900.1"/>
    </source>
</evidence>
<proteinExistence type="predicted"/>
<feature type="compositionally biased region" description="Acidic residues" evidence="1">
    <location>
        <begin position="66"/>
        <end position="79"/>
    </location>
</feature>
<name>A0ABD1E0P3_HYPHA</name>
<dbReference type="AlphaFoldDB" id="A0ABD1E0P3"/>
<reference evidence="2 3" key="1">
    <citation type="submission" date="2024-05" db="EMBL/GenBank/DDBJ databases">
        <title>Genetic variation in Jamaican populations of the coffee berry borer (Hypothenemus hampei).</title>
        <authorList>
            <person name="Errbii M."/>
            <person name="Myrie A."/>
        </authorList>
    </citation>
    <scope>NUCLEOTIDE SEQUENCE [LARGE SCALE GENOMIC DNA]</scope>
    <source>
        <strain evidence="2">JA-Hopewell-2020-01-JO</strain>
        <tissue evidence="2">Whole body</tissue>
    </source>
</reference>
<organism evidence="2 3">
    <name type="scientific">Hypothenemus hampei</name>
    <name type="common">Coffee berry borer</name>
    <dbReference type="NCBI Taxonomy" id="57062"/>
    <lineage>
        <taxon>Eukaryota</taxon>
        <taxon>Metazoa</taxon>
        <taxon>Ecdysozoa</taxon>
        <taxon>Arthropoda</taxon>
        <taxon>Hexapoda</taxon>
        <taxon>Insecta</taxon>
        <taxon>Pterygota</taxon>
        <taxon>Neoptera</taxon>
        <taxon>Endopterygota</taxon>
        <taxon>Coleoptera</taxon>
        <taxon>Polyphaga</taxon>
        <taxon>Cucujiformia</taxon>
        <taxon>Curculionidae</taxon>
        <taxon>Scolytinae</taxon>
        <taxon>Hypothenemus</taxon>
    </lineage>
</organism>